<evidence type="ECO:0000313" key="2">
    <source>
        <dbReference type="Proteomes" id="UP000634530"/>
    </source>
</evidence>
<accession>A0A9E6PI61</accession>
<reference evidence="1 2" key="1">
    <citation type="journal article" date="2020" name="Microorganisms">
        <title>Reliable Identification of Environmental Pseudomonas Isolates Using the rpoD Gene.</title>
        <authorList>
            <consortium name="The Broad Institute Genome Sequencing Platform"/>
            <person name="Girard L."/>
            <person name="Lood C."/>
            <person name="Rokni-Zadeh H."/>
            <person name="van Noort V."/>
            <person name="Lavigne R."/>
            <person name="De Mot R."/>
        </authorList>
    </citation>
    <scope>NUCLEOTIDE SEQUENCE [LARGE SCALE GENOMIC DNA]</scope>
    <source>
        <strain evidence="1 2">RW8P3</strain>
    </source>
</reference>
<gene>
    <name evidence="1" type="ORF">HU752_021645</name>
</gene>
<dbReference type="Proteomes" id="UP000634530">
    <property type="component" value="Chromosome"/>
</dbReference>
<sequence length="238" mass="26750">MSQTLIIEDYIAQTQKYREQYFSVYSTVKPTLGDFLAMPYEQQILAISEKLEQSPPSDELVSDYLAWVPREQFIIDNYNAKSTPFSGSWWPGGGILQFDTYTVASIGESVKIITVAVKEALINGSQRICGYIESVDDQKRWGYLVNCVDYDDAGQSVSNFLKSAVATISDYQVYYDGKINGTAISQDLSGVSFLRQGTCRAVLVRTADYVNPKAYNISGYQHNFSIRDGADFDMSHQY</sequence>
<reference evidence="1 2" key="2">
    <citation type="journal article" date="2021" name="Microorganisms">
        <title>The Ever-Expanding Pseudomonas Genus: Description of 43 New Species and Partition of the Pseudomonas putida Group.</title>
        <authorList>
            <person name="Girard L."/>
            <person name="Lood C."/>
            <person name="Hofte M."/>
            <person name="Vandamme P."/>
            <person name="Rokni-Zadeh H."/>
            <person name="van Noort V."/>
            <person name="Lavigne R."/>
            <person name="De Mot R."/>
        </authorList>
    </citation>
    <scope>NUCLEOTIDE SEQUENCE [LARGE SCALE GENOMIC DNA]</scope>
    <source>
        <strain evidence="1 2">RW8P3</strain>
    </source>
</reference>
<evidence type="ECO:0000313" key="1">
    <source>
        <dbReference type="EMBL" id="QXI26521.1"/>
    </source>
</evidence>
<protein>
    <submittedName>
        <fullName evidence="1">Uncharacterized protein</fullName>
    </submittedName>
</protein>
<name>A0A9E6PI61_9PSED</name>
<organism evidence="1 2">
    <name type="scientific">Pseudomonas vanderleydeniana</name>
    <dbReference type="NCBI Taxonomy" id="2745495"/>
    <lineage>
        <taxon>Bacteria</taxon>
        <taxon>Pseudomonadati</taxon>
        <taxon>Pseudomonadota</taxon>
        <taxon>Gammaproteobacteria</taxon>
        <taxon>Pseudomonadales</taxon>
        <taxon>Pseudomonadaceae</taxon>
        <taxon>Pseudomonas</taxon>
    </lineage>
</organism>
<dbReference type="RefSeq" id="WP_186675485.1">
    <property type="nucleotide sequence ID" value="NZ_CP077093.1"/>
</dbReference>
<dbReference type="EMBL" id="CP077093">
    <property type="protein sequence ID" value="QXI26521.1"/>
    <property type="molecule type" value="Genomic_DNA"/>
</dbReference>
<dbReference type="AlphaFoldDB" id="A0A9E6PI61"/>
<proteinExistence type="predicted"/>
<keyword evidence="2" id="KW-1185">Reference proteome</keyword>
<dbReference type="KEGG" id="pvw:HU752_021645"/>